<gene>
    <name evidence="1" type="ORF">PCOR1329_LOCUS70348</name>
</gene>
<evidence type="ECO:0008006" key="3">
    <source>
        <dbReference type="Google" id="ProtNLM"/>
    </source>
</evidence>
<protein>
    <recommendedName>
        <fullName evidence="3">O-fucosyltransferase family protein</fullName>
    </recommendedName>
</protein>
<sequence length="497" mass="54278">MAAACASVAIWLKSRGCEHCARPDRLGSLQYSDYSIVLFAARQHERARAIMPSVGDTITKFVGAAVVVFQARARMTQDLVIQKASARNGTTCNLTYASHSGFGNQVVGACRAAFIARSLGCRLFLPPVLEHDDSLGCGANSTRCENPKHMERLFNESNNLYRKRSLQFDDIFRLANSSWPVARVPQPFDWRKFERVALNRSLMESVSDDTSGSGSSDDWTEVLFQTSPVGNLLIGSAFGMRGPEVPTTQLFSDFNAPIHAAAGPLLSDLGPRYACVHLRQHDDSLETGATVVDNSLVRWVNHYINETTVAPALGPENSTNLFMMSGMPQTLVKKIMRTVCDNKRGLFAECLRLSDMREVDLGFPKDQQSYNALILELYVCSHATVIYLPSYGPESFGKTCPGCSGLIVSGGDVHRVNMSSVPSSLSRLVYEVHMMVKSVSQARSMLYLQSQSVGSPLLGPLTGITVAIGLTLASVRLCLARSVQRHPFALQTVAAVE</sequence>
<dbReference type="EMBL" id="CAUYUJ010019285">
    <property type="protein sequence ID" value="CAK0890009.1"/>
    <property type="molecule type" value="Genomic_DNA"/>
</dbReference>
<organism evidence="1 2">
    <name type="scientific">Prorocentrum cordatum</name>
    <dbReference type="NCBI Taxonomy" id="2364126"/>
    <lineage>
        <taxon>Eukaryota</taxon>
        <taxon>Sar</taxon>
        <taxon>Alveolata</taxon>
        <taxon>Dinophyceae</taxon>
        <taxon>Prorocentrales</taxon>
        <taxon>Prorocentraceae</taxon>
        <taxon>Prorocentrum</taxon>
    </lineage>
</organism>
<name>A0ABN9WWK2_9DINO</name>
<proteinExistence type="predicted"/>
<dbReference type="Proteomes" id="UP001189429">
    <property type="component" value="Unassembled WGS sequence"/>
</dbReference>
<keyword evidence="2" id="KW-1185">Reference proteome</keyword>
<comment type="caution">
    <text evidence="1">The sequence shown here is derived from an EMBL/GenBank/DDBJ whole genome shotgun (WGS) entry which is preliminary data.</text>
</comment>
<accession>A0ABN9WWK2</accession>
<reference evidence="1" key="1">
    <citation type="submission" date="2023-10" db="EMBL/GenBank/DDBJ databases">
        <authorList>
            <person name="Chen Y."/>
            <person name="Shah S."/>
            <person name="Dougan E. K."/>
            <person name="Thang M."/>
            <person name="Chan C."/>
        </authorList>
    </citation>
    <scope>NUCLEOTIDE SEQUENCE [LARGE SCALE GENOMIC DNA]</scope>
</reference>
<evidence type="ECO:0000313" key="2">
    <source>
        <dbReference type="Proteomes" id="UP001189429"/>
    </source>
</evidence>
<evidence type="ECO:0000313" key="1">
    <source>
        <dbReference type="EMBL" id="CAK0890009.1"/>
    </source>
</evidence>